<evidence type="ECO:0000313" key="3">
    <source>
        <dbReference type="Proteomes" id="UP000266188"/>
    </source>
</evidence>
<evidence type="ECO:0000256" key="1">
    <source>
        <dbReference type="SAM" id="MobiDB-lite"/>
    </source>
</evidence>
<keyword evidence="3" id="KW-1185">Reference proteome</keyword>
<dbReference type="Proteomes" id="UP000266188">
    <property type="component" value="Unassembled WGS sequence"/>
</dbReference>
<dbReference type="EMBL" id="MVGC01000147">
    <property type="protein sequence ID" value="RJE22857.1"/>
    <property type="molecule type" value="Genomic_DNA"/>
</dbReference>
<organism evidence="2 3">
    <name type="scientific">Aspergillus sclerotialis</name>
    <dbReference type="NCBI Taxonomy" id="2070753"/>
    <lineage>
        <taxon>Eukaryota</taxon>
        <taxon>Fungi</taxon>
        <taxon>Dikarya</taxon>
        <taxon>Ascomycota</taxon>
        <taxon>Pezizomycotina</taxon>
        <taxon>Eurotiomycetes</taxon>
        <taxon>Eurotiomycetidae</taxon>
        <taxon>Eurotiales</taxon>
        <taxon>Aspergillaceae</taxon>
        <taxon>Aspergillus</taxon>
        <taxon>Aspergillus subgen. Polypaecilum</taxon>
    </lineage>
</organism>
<dbReference type="AlphaFoldDB" id="A0A3A2ZN78"/>
<feature type="region of interest" description="Disordered" evidence="1">
    <location>
        <begin position="31"/>
        <end position="65"/>
    </location>
</feature>
<accession>A0A3A2ZN78</accession>
<proteinExistence type="predicted"/>
<feature type="compositionally biased region" description="Basic and acidic residues" evidence="1">
    <location>
        <begin position="31"/>
        <end position="45"/>
    </location>
</feature>
<evidence type="ECO:0000313" key="2">
    <source>
        <dbReference type="EMBL" id="RJE22857.1"/>
    </source>
</evidence>
<comment type="caution">
    <text evidence="2">The sequence shown here is derived from an EMBL/GenBank/DDBJ whole genome shotgun (WGS) entry which is preliminary data.</text>
</comment>
<sequence>MGKIERAVTAVRVLDGQERRISMSAKSAFERLVDSSTGDNREDVGSPRIGSPIGSKREQEKNKME</sequence>
<protein>
    <submittedName>
        <fullName evidence="2">Uncharacterized protein</fullName>
    </submittedName>
</protein>
<gene>
    <name evidence="2" type="ORF">PHISCL_04802</name>
</gene>
<name>A0A3A2ZN78_9EURO</name>
<reference evidence="3" key="1">
    <citation type="submission" date="2017-02" db="EMBL/GenBank/DDBJ databases">
        <authorList>
            <person name="Tafer H."/>
            <person name="Lopandic K."/>
        </authorList>
    </citation>
    <scope>NUCLEOTIDE SEQUENCE [LARGE SCALE GENOMIC DNA]</scope>
    <source>
        <strain evidence="3">CBS 366.77</strain>
    </source>
</reference>
<feature type="compositionally biased region" description="Basic and acidic residues" evidence="1">
    <location>
        <begin position="55"/>
        <end position="65"/>
    </location>
</feature>